<evidence type="ECO:0000313" key="2">
    <source>
        <dbReference type="Proteomes" id="UP001054945"/>
    </source>
</evidence>
<keyword evidence="2" id="KW-1185">Reference proteome</keyword>
<dbReference type="EMBL" id="BPLR01015037">
    <property type="protein sequence ID" value="GIY73131.1"/>
    <property type="molecule type" value="Genomic_DNA"/>
</dbReference>
<name>A0AAV4VRL5_CAEEX</name>
<comment type="caution">
    <text evidence="1">The sequence shown here is derived from an EMBL/GenBank/DDBJ whole genome shotgun (WGS) entry which is preliminary data.</text>
</comment>
<dbReference type="AlphaFoldDB" id="A0AAV4VRL5"/>
<dbReference type="Proteomes" id="UP001054945">
    <property type="component" value="Unassembled WGS sequence"/>
</dbReference>
<proteinExistence type="predicted"/>
<evidence type="ECO:0000313" key="1">
    <source>
        <dbReference type="EMBL" id="GIY73131.1"/>
    </source>
</evidence>
<reference evidence="1 2" key="1">
    <citation type="submission" date="2021-06" db="EMBL/GenBank/DDBJ databases">
        <title>Caerostris extrusa draft genome.</title>
        <authorList>
            <person name="Kono N."/>
            <person name="Arakawa K."/>
        </authorList>
    </citation>
    <scope>NUCLEOTIDE SEQUENCE [LARGE SCALE GENOMIC DNA]</scope>
</reference>
<sequence>MPFRPFSRLFELYFGNRFLSPTPGEQFRAFQRVQGEEKGTESCRFPQNVCFSHYIRRKGRYIKLDLFVGGVGTFRRVWACPDTGQTILFPPICRFWMCR</sequence>
<gene>
    <name evidence="1" type="ORF">CEXT_503541</name>
</gene>
<accession>A0AAV4VRL5</accession>
<protein>
    <submittedName>
        <fullName evidence="1">Uncharacterized protein</fullName>
    </submittedName>
</protein>
<organism evidence="1 2">
    <name type="scientific">Caerostris extrusa</name>
    <name type="common">Bark spider</name>
    <name type="synonym">Caerostris bankana</name>
    <dbReference type="NCBI Taxonomy" id="172846"/>
    <lineage>
        <taxon>Eukaryota</taxon>
        <taxon>Metazoa</taxon>
        <taxon>Ecdysozoa</taxon>
        <taxon>Arthropoda</taxon>
        <taxon>Chelicerata</taxon>
        <taxon>Arachnida</taxon>
        <taxon>Araneae</taxon>
        <taxon>Araneomorphae</taxon>
        <taxon>Entelegynae</taxon>
        <taxon>Araneoidea</taxon>
        <taxon>Araneidae</taxon>
        <taxon>Caerostris</taxon>
    </lineage>
</organism>